<protein>
    <submittedName>
        <fullName evidence="2">Uroporphyrinogen decarboxylase family protein</fullName>
    </submittedName>
</protein>
<organism evidence="2 3">
    <name type="scientific">Terrisporobacter hibernicus</name>
    <dbReference type="NCBI Taxonomy" id="2813371"/>
    <lineage>
        <taxon>Bacteria</taxon>
        <taxon>Bacillati</taxon>
        <taxon>Bacillota</taxon>
        <taxon>Clostridia</taxon>
        <taxon>Peptostreptococcales</taxon>
        <taxon>Peptostreptococcaceae</taxon>
        <taxon>Terrisporobacter</taxon>
    </lineage>
</organism>
<accession>A0AAX2ZE64</accession>
<dbReference type="PANTHER" id="PTHR47099">
    <property type="entry name" value="METHYLCOBAMIDE:COM METHYLTRANSFERASE MTBA"/>
    <property type="match status" value="1"/>
</dbReference>
<reference evidence="2 3" key="1">
    <citation type="journal article" date="2023" name="Int. J. Syst. Evol. Microbiol.">
        <title>Terrisporobacter hibernicus sp. nov., isolated from bovine faeces in Northern Ireland.</title>
        <authorList>
            <person name="Mitchell M."/>
            <person name="Nguyen S.V."/>
            <person name="Connor M."/>
            <person name="Fairley D.J."/>
            <person name="Donoghue O."/>
            <person name="Marshall H."/>
            <person name="Koolman L."/>
            <person name="McMullan G."/>
            <person name="Schaffer K.E."/>
            <person name="McGrath J.W."/>
            <person name="Fanning S."/>
        </authorList>
    </citation>
    <scope>NUCLEOTIDE SEQUENCE [LARGE SCALE GENOMIC DNA]</scope>
    <source>
        <strain evidence="2 3">MCA3</strain>
    </source>
</reference>
<keyword evidence="3" id="KW-1185">Reference proteome</keyword>
<dbReference type="GO" id="GO:0006779">
    <property type="term" value="P:porphyrin-containing compound biosynthetic process"/>
    <property type="evidence" value="ECO:0007669"/>
    <property type="project" value="InterPro"/>
</dbReference>
<dbReference type="RefSeq" id="WP_228415644.1">
    <property type="nucleotide sequence ID" value="NZ_CP081135.1"/>
</dbReference>
<dbReference type="InterPro" id="IPR000257">
    <property type="entry name" value="Uroporphyrinogen_deCOase"/>
</dbReference>
<dbReference type="Proteomes" id="UP001198983">
    <property type="component" value="Chromosome"/>
</dbReference>
<evidence type="ECO:0000313" key="3">
    <source>
        <dbReference type="Proteomes" id="UP001198983"/>
    </source>
</evidence>
<dbReference type="KEGG" id="tem:JW646_16045"/>
<name>A0AAX2ZE64_9FIRM</name>
<dbReference type="SUPFAM" id="SSF51726">
    <property type="entry name" value="UROD/MetE-like"/>
    <property type="match status" value="1"/>
</dbReference>
<evidence type="ECO:0000313" key="2">
    <source>
        <dbReference type="EMBL" id="UEL47126.1"/>
    </source>
</evidence>
<dbReference type="EMBL" id="CP081135">
    <property type="protein sequence ID" value="UEL47126.1"/>
    <property type="molecule type" value="Genomic_DNA"/>
</dbReference>
<dbReference type="InterPro" id="IPR038071">
    <property type="entry name" value="UROD/MetE-like_sf"/>
</dbReference>
<sequence>MHKDDQMTPKERLAGFFSGKPIDRIPALPFVTSVSGKVAEITHKEKRSCAKNQAQAQIACYERFGNDSISIEYGLHGVGIALGSKTNDPEDGVPAIIDHYLKNLKDLSSLDLSKIERKNDPWYQLNYDAYHICMEKYGHEVGASLSIHGPITAAGSIYPVEKLLRSIRKEPEKVHELLRFSTDATKIVMKDFLEAGSGISLCDPIASGTLIDKKTYREFVLPYTKEIVDYVHSFGKSLTYHVCGETSHMTLDLVESGCNMLSIDNRVSLFDTKKLVGDRLPIVGNVDPVEVMMLGSKEDVYAGVKKCIKDGYDSPKGYLLSTGCGIPINTPIENIDAFMAAARKYGKWPINSDNFKEEILAKSTL</sequence>
<dbReference type="Pfam" id="PF01208">
    <property type="entry name" value="URO-D"/>
    <property type="match status" value="1"/>
</dbReference>
<dbReference type="AlphaFoldDB" id="A0AAX2ZE64"/>
<evidence type="ECO:0000259" key="1">
    <source>
        <dbReference type="Pfam" id="PF01208"/>
    </source>
</evidence>
<dbReference type="PANTHER" id="PTHR47099:SF1">
    <property type="entry name" value="METHYLCOBAMIDE:COM METHYLTRANSFERASE MTBA"/>
    <property type="match status" value="1"/>
</dbReference>
<dbReference type="Gene3D" id="3.20.20.210">
    <property type="match status" value="1"/>
</dbReference>
<proteinExistence type="predicted"/>
<gene>
    <name evidence="2" type="ORF">JW646_16045</name>
</gene>
<dbReference type="CDD" id="cd03465">
    <property type="entry name" value="URO-D_like"/>
    <property type="match status" value="1"/>
</dbReference>
<dbReference type="InterPro" id="IPR052024">
    <property type="entry name" value="Methanogen_methyltrans"/>
</dbReference>
<dbReference type="GO" id="GO:0004853">
    <property type="term" value="F:uroporphyrinogen decarboxylase activity"/>
    <property type="evidence" value="ECO:0007669"/>
    <property type="project" value="InterPro"/>
</dbReference>
<feature type="domain" description="Uroporphyrinogen decarboxylase (URO-D)" evidence="1">
    <location>
        <begin position="8"/>
        <end position="345"/>
    </location>
</feature>